<evidence type="ECO:0000313" key="1">
    <source>
        <dbReference type="EMBL" id="RJP75659.1"/>
    </source>
</evidence>
<dbReference type="EMBL" id="QZKI01000001">
    <property type="protein sequence ID" value="RJP75659.1"/>
    <property type="molecule type" value="Genomic_DNA"/>
</dbReference>
<dbReference type="AlphaFoldDB" id="A0A419F9S8"/>
<dbReference type="Proteomes" id="UP000285961">
    <property type="component" value="Unassembled WGS sequence"/>
</dbReference>
<evidence type="ECO:0000313" key="2">
    <source>
        <dbReference type="Proteomes" id="UP000285961"/>
    </source>
</evidence>
<protein>
    <submittedName>
        <fullName evidence="1">Uncharacterized protein</fullName>
    </submittedName>
</protein>
<name>A0A419F9S8_9BACT</name>
<gene>
    <name evidence="1" type="ORF">C4532_00075</name>
</gene>
<organism evidence="1 2">
    <name type="scientific">Candidatus Abyssobacteria bacterium SURF_17</name>
    <dbReference type="NCBI Taxonomy" id="2093361"/>
    <lineage>
        <taxon>Bacteria</taxon>
        <taxon>Pseudomonadati</taxon>
        <taxon>Candidatus Hydrogenedentota</taxon>
        <taxon>Candidatus Abyssobacteria</taxon>
    </lineage>
</organism>
<sequence length="74" mass="8464">MDKVVITLEPSEVQELQQILLDEDKAAALVYLRDCIGQKVAVYTEARHCKPTFEWGAAEPSLLKEFKRKAEKDE</sequence>
<comment type="caution">
    <text evidence="1">The sequence shown here is derived from an EMBL/GenBank/DDBJ whole genome shotgun (WGS) entry which is preliminary data.</text>
</comment>
<reference evidence="1 2" key="1">
    <citation type="journal article" date="2017" name="ISME J.">
        <title>Energy and carbon metabolisms in a deep terrestrial subsurface fluid microbial community.</title>
        <authorList>
            <person name="Momper L."/>
            <person name="Jungbluth S.P."/>
            <person name="Lee M.D."/>
            <person name="Amend J.P."/>
        </authorList>
    </citation>
    <scope>NUCLEOTIDE SEQUENCE [LARGE SCALE GENOMIC DNA]</scope>
    <source>
        <strain evidence="1">SURF_17</strain>
    </source>
</reference>
<proteinExistence type="predicted"/>
<accession>A0A419F9S8</accession>